<keyword evidence="3" id="KW-1185">Reference proteome</keyword>
<organism evidence="2 3">
    <name type="scientific">Actinomyces lilanjuaniae</name>
    <dbReference type="NCBI Taxonomy" id="2321394"/>
    <lineage>
        <taxon>Bacteria</taxon>
        <taxon>Bacillati</taxon>
        <taxon>Actinomycetota</taxon>
        <taxon>Actinomycetes</taxon>
        <taxon>Actinomycetales</taxon>
        <taxon>Actinomycetaceae</taxon>
        <taxon>Actinomyces</taxon>
    </lineage>
</organism>
<proteinExistence type="predicted"/>
<evidence type="ECO:0000313" key="2">
    <source>
        <dbReference type="EMBL" id="AYD88951.1"/>
    </source>
</evidence>
<protein>
    <submittedName>
        <fullName evidence="2">Uncharacterized protein</fullName>
    </submittedName>
</protein>
<feature type="transmembrane region" description="Helical" evidence="1">
    <location>
        <begin position="70"/>
        <end position="88"/>
    </location>
</feature>
<reference evidence="2 3" key="1">
    <citation type="submission" date="2018-09" db="EMBL/GenBank/DDBJ databases">
        <authorList>
            <person name="Li J."/>
        </authorList>
    </citation>
    <scope>NUCLEOTIDE SEQUENCE [LARGE SCALE GENOMIC DNA]</scope>
    <source>
        <strain evidence="2 3">2129</strain>
    </source>
</reference>
<feature type="transmembrane region" description="Helical" evidence="1">
    <location>
        <begin position="100"/>
        <end position="117"/>
    </location>
</feature>
<dbReference type="EMBL" id="CP032514">
    <property type="protein sequence ID" value="AYD88951.1"/>
    <property type="molecule type" value="Genomic_DNA"/>
</dbReference>
<name>A0ABM6Z113_9ACTO</name>
<keyword evidence="1" id="KW-0812">Transmembrane</keyword>
<sequence length="151" mass="16693">MLIVLVLIMLSMWALPTVVILTTSGAAIIVQATGRWWLLRRRRSCHQRWYQAHRATVFPTHWGLLMWEQVPPACMLVGIALAAGILLLTPQGPYYNGNGLTQTWIAVHIGMASYYWSKTPMTRRGRPALSLIPRACGCGPADATRPGSPGN</sequence>
<evidence type="ECO:0000313" key="3">
    <source>
        <dbReference type="Proteomes" id="UP000273001"/>
    </source>
</evidence>
<feature type="transmembrane region" description="Helical" evidence="1">
    <location>
        <begin position="12"/>
        <end position="38"/>
    </location>
</feature>
<gene>
    <name evidence="2" type="ORF">D5R93_00755</name>
</gene>
<accession>A0ABM6Z113</accession>
<dbReference type="Proteomes" id="UP000273001">
    <property type="component" value="Chromosome"/>
</dbReference>
<keyword evidence="1" id="KW-0472">Membrane</keyword>
<keyword evidence="1" id="KW-1133">Transmembrane helix</keyword>
<evidence type="ECO:0000256" key="1">
    <source>
        <dbReference type="SAM" id="Phobius"/>
    </source>
</evidence>